<accession>A0D0Z6</accession>
<proteinExistence type="predicted"/>
<dbReference type="RefSeq" id="XP_001444110.1">
    <property type="nucleotide sequence ID" value="XM_001444073.1"/>
</dbReference>
<dbReference type="GeneID" id="5029894"/>
<dbReference type="InParanoid" id="A0D0Z6"/>
<dbReference type="KEGG" id="ptm:GSPATT00012265001"/>
<dbReference type="Proteomes" id="UP000000600">
    <property type="component" value="Unassembled WGS sequence"/>
</dbReference>
<dbReference type="EMBL" id="CT868241">
    <property type="protein sequence ID" value="CAK76713.1"/>
    <property type="molecule type" value="Genomic_DNA"/>
</dbReference>
<name>A0D0Z6_PARTE</name>
<keyword evidence="2" id="KW-1185">Reference proteome</keyword>
<reference evidence="1 2" key="1">
    <citation type="journal article" date="2006" name="Nature">
        <title>Global trends of whole-genome duplications revealed by the ciliate Paramecium tetraurelia.</title>
        <authorList>
            <consortium name="Genoscope"/>
            <person name="Aury J.-M."/>
            <person name="Jaillon O."/>
            <person name="Duret L."/>
            <person name="Noel B."/>
            <person name="Jubin C."/>
            <person name="Porcel B.M."/>
            <person name="Segurens B."/>
            <person name="Daubin V."/>
            <person name="Anthouard V."/>
            <person name="Aiach N."/>
            <person name="Arnaiz O."/>
            <person name="Billaut A."/>
            <person name="Beisson J."/>
            <person name="Blanc I."/>
            <person name="Bouhouche K."/>
            <person name="Camara F."/>
            <person name="Duharcourt S."/>
            <person name="Guigo R."/>
            <person name="Gogendeau D."/>
            <person name="Katinka M."/>
            <person name="Keller A.-M."/>
            <person name="Kissmehl R."/>
            <person name="Klotz C."/>
            <person name="Koll F."/>
            <person name="Le Moue A."/>
            <person name="Lepere C."/>
            <person name="Malinsky S."/>
            <person name="Nowacki M."/>
            <person name="Nowak J.K."/>
            <person name="Plattner H."/>
            <person name="Poulain J."/>
            <person name="Ruiz F."/>
            <person name="Serrano V."/>
            <person name="Zagulski M."/>
            <person name="Dessen P."/>
            <person name="Betermier M."/>
            <person name="Weissenbach J."/>
            <person name="Scarpelli C."/>
            <person name="Schachter V."/>
            <person name="Sperling L."/>
            <person name="Meyer E."/>
            <person name="Cohen J."/>
            <person name="Wincker P."/>
        </authorList>
    </citation>
    <scope>NUCLEOTIDE SEQUENCE [LARGE SCALE GENOMIC DNA]</scope>
    <source>
        <strain evidence="1 2">Stock d4-2</strain>
    </source>
</reference>
<protein>
    <submittedName>
        <fullName evidence="1">Uncharacterized protein</fullName>
    </submittedName>
</protein>
<gene>
    <name evidence="1" type="ORF">GSPATT00012265001</name>
</gene>
<evidence type="ECO:0000313" key="1">
    <source>
        <dbReference type="EMBL" id="CAK76713.1"/>
    </source>
</evidence>
<organism evidence="1 2">
    <name type="scientific">Paramecium tetraurelia</name>
    <dbReference type="NCBI Taxonomy" id="5888"/>
    <lineage>
        <taxon>Eukaryota</taxon>
        <taxon>Sar</taxon>
        <taxon>Alveolata</taxon>
        <taxon>Ciliophora</taxon>
        <taxon>Intramacronucleata</taxon>
        <taxon>Oligohymenophorea</taxon>
        <taxon>Peniculida</taxon>
        <taxon>Parameciidae</taxon>
        <taxon>Paramecium</taxon>
    </lineage>
</organism>
<dbReference type="AlphaFoldDB" id="A0D0Z6"/>
<sequence>MKIREKYQPYFGFSNFDLDKLADSGPHNHIINKIELSRSHLMMGAGLNFKKEFEQ</sequence>
<evidence type="ECO:0000313" key="2">
    <source>
        <dbReference type="Proteomes" id="UP000000600"/>
    </source>
</evidence>
<dbReference type="HOGENOM" id="CLU_3036518_0_0_1"/>